<sequence>MSNDIVPASSMGSSMLVGQLDEKNPANYSIHAAHDWGTSTFSTGYEFVLNGTEPSADQTNLLRLEDGKDEIAQTVAIICEPDRTWRLRLKMCLYPSSVRDEVRTDTPHKLDQAAALCDNSSDWTIEWLITQFLIVIKAALETALINDVRSRWSREQLGLMKVHNFFTVPEITTFTTRIAFQDIVRSAGFESSTLVTETEAAAAWRVHQLSKDWHNYPYLVPGAKIVIADGGGLTLNAARYTIDGSAQDGAALKMHPDGSPVGTDCGSELLTMRCQDHVRTVAADQYGHLDACLHKFGISKEEFDRSVAMSFEPLKKEFPEVGSSVISVGGILRENGELEFLDVRVSKRLFLTWFKETLDRIITVLDQLIEPGTTMLLFTGGLLRNPYLVNGLKSVYSDRGIHMPDSATTVSNASDTSVVKGALARFIVRPIQADRTLCLGINEKSPYNPDNHVDILLHEVTAAEAGTPSDRVTKLDGQLYALDRFRTILAPDAFVGSRNLDEAVGVWQEFSVTIEKPTLETAVYETRTGNPDNGPIFKTNLDFQDDIRVYRHVKRTIDEATMKQYQHRLPHGASGARHYRVVARLRARGTWPNEHLELVLGPGKGVLRARREFDTADLAKLSEDRMTQLGTDELHNGLFPSTLQRNRHHTPAAHVPATPMAPLIMTPQQSVAEPTPEIRSVASSPLFMPQDSPLASRAASDRVLEQFETDEESDTGDPGPSNNGEHNLSTSETARMFEEHDASSTDQQKKRRKRVEEPETTNYEGLARPGKLPRVPPRSNGLPRVKTLMPKNLRKDVYDGP</sequence>
<dbReference type="Gene3D" id="3.30.420.40">
    <property type="match status" value="2"/>
</dbReference>
<dbReference type="AlphaFoldDB" id="A0A9Q8LEU2"/>
<name>A0A9Q8LEU2_PASFU</name>
<keyword evidence="3" id="KW-1185">Reference proteome</keyword>
<evidence type="ECO:0000313" key="2">
    <source>
        <dbReference type="EMBL" id="UJO16098.1"/>
    </source>
</evidence>
<dbReference type="InterPro" id="IPR043129">
    <property type="entry name" value="ATPase_NBD"/>
</dbReference>
<evidence type="ECO:0000313" key="3">
    <source>
        <dbReference type="Proteomes" id="UP000756132"/>
    </source>
</evidence>
<dbReference type="EMBL" id="CP090166">
    <property type="protein sequence ID" value="UJO16098.1"/>
    <property type="molecule type" value="Genomic_DNA"/>
</dbReference>
<dbReference type="Proteomes" id="UP000756132">
    <property type="component" value="Chromosome 4"/>
</dbReference>
<dbReference type="OrthoDB" id="10654660at2759"/>
<feature type="region of interest" description="Disordered" evidence="1">
    <location>
        <begin position="706"/>
        <end position="801"/>
    </location>
</feature>
<dbReference type="RefSeq" id="XP_047760464.1">
    <property type="nucleotide sequence ID" value="XM_047904525.1"/>
</dbReference>
<organism evidence="2 3">
    <name type="scientific">Passalora fulva</name>
    <name type="common">Tomato leaf mold</name>
    <name type="synonym">Cladosporium fulvum</name>
    <dbReference type="NCBI Taxonomy" id="5499"/>
    <lineage>
        <taxon>Eukaryota</taxon>
        <taxon>Fungi</taxon>
        <taxon>Dikarya</taxon>
        <taxon>Ascomycota</taxon>
        <taxon>Pezizomycotina</taxon>
        <taxon>Dothideomycetes</taxon>
        <taxon>Dothideomycetidae</taxon>
        <taxon>Mycosphaerellales</taxon>
        <taxon>Mycosphaerellaceae</taxon>
        <taxon>Fulvia</taxon>
    </lineage>
</organism>
<reference evidence="2" key="2">
    <citation type="journal article" date="2022" name="Microb. Genom.">
        <title>A chromosome-scale genome assembly of the tomato pathogen Cladosporium fulvum reveals a compartmentalized genome architecture and the presence of a dispensable chromosome.</title>
        <authorList>
            <person name="Zaccaron A.Z."/>
            <person name="Chen L.H."/>
            <person name="Samaras A."/>
            <person name="Stergiopoulos I."/>
        </authorList>
    </citation>
    <scope>NUCLEOTIDE SEQUENCE</scope>
    <source>
        <strain evidence="2">Race5_Kim</strain>
    </source>
</reference>
<gene>
    <name evidence="2" type="ORF">CLAFUR5_05377</name>
</gene>
<dbReference type="CDD" id="cd10170">
    <property type="entry name" value="ASKHA_NBD_HSP70"/>
    <property type="match status" value="1"/>
</dbReference>
<accession>A0A9Q8LEU2</accession>
<protein>
    <submittedName>
        <fullName evidence="2">Uncharacterized protein</fullName>
    </submittedName>
</protein>
<dbReference type="Gene3D" id="3.90.640.10">
    <property type="entry name" value="Actin, Chain A, domain 4"/>
    <property type="match status" value="1"/>
</dbReference>
<dbReference type="SUPFAM" id="SSF53067">
    <property type="entry name" value="Actin-like ATPase domain"/>
    <property type="match status" value="1"/>
</dbReference>
<dbReference type="KEGG" id="ffu:CLAFUR5_05377"/>
<reference evidence="2" key="1">
    <citation type="submission" date="2021-12" db="EMBL/GenBank/DDBJ databases">
        <authorList>
            <person name="Zaccaron A."/>
            <person name="Stergiopoulos I."/>
        </authorList>
    </citation>
    <scope>NUCLEOTIDE SEQUENCE</scope>
    <source>
        <strain evidence="2">Race5_Kim</strain>
    </source>
</reference>
<dbReference type="GeneID" id="71985255"/>
<proteinExistence type="predicted"/>
<feature type="compositionally biased region" description="Polar residues" evidence="1">
    <location>
        <begin position="720"/>
        <end position="733"/>
    </location>
</feature>
<evidence type="ECO:0000256" key="1">
    <source>
        <dbReference type="SAM" id="MobiDB-lite"/>
    </source>
</evidence>